<protein>
    <recommendedName>
        <fullName evidence="4">CHMP7 winged helix domain-containing protein</fullName>
    </recommendedName>
</protein>
<feature type="domain" description="CHMP7 winged helix" evidence="4">
    <location>
        <begin position="146"/>
        <end position="217"/>
    </location>
</feature>
<dbReference type="Gene3D" id="6.10.140.1230">
    <property type="match status" value="1"/>
</dbReference>
<proteinExistence type="inferred from homology"/>
<keyword evidence="6" id="KW-1185">Reference proteome</keyword>
<dbReference type="Pfam" id="PF25880">
    <property type="entry name" value="WHD_CHMP7_1st"/>
    <property type="match status" value="1"/>
</dbReference>
<feature type="coiled-coil region" evidence="2">
    <location>
        <begin position="234"/>
        <end position="268"/>
    </location>
</feature>
<keyword evidence="2" id="KW-0175">Coiled coil</keyword>
<dbReference type="AlphaFoldDB" id="A0ABD2HUU2"/>
<dbReference type="Pfam" id="PF25239">
    <property type="entry name" value="WHD_CHMP7"/>
    <property type="match status" value="1"/>
</dbReference>
<dbReference type="Proteomes" id="UP001620626">
    <property type="component" value="Unassembled WGS sequence"/>
</dbReference>
<evidence type="ECO:0000256" key="1">
    <source>
        <dbReference type="ARBA" id="ARBA00006190"/>
    </source>
</evidence>
<organism evidence="5 6">
    <name type="scientific">Heterodera trifolii</name>
    <dbReference type="NCBI Taxonomy" id="157864"/>
    <lineage>
        <taxon>Eukaryota</taxon>
        <taxon>Metazoa</taxon>
        <taxon>Ecdysozoa</taxon>
        <taxon>Nematoda</taxon>
        <taxon>Chromadorea</taxon>
        <taxon>Rhabditida</taxon>
        <taxon>Tylenchina</taxon>
        <taxon>Tylenchomorpha</taxon>
        <taxon>Tylenchoidea</taxon>
        <taxon>Heteroderidae</taxon>
        <taxon>Heteroderinae</taxon>
        <taxon>Heterodera</taxon>
    </lineage>
</organism>
<dbReference type="InterPro" id="IPR005024">
    <property type="entry name" value="Snf7_fam"/>
</dbReference>
<feature type="coiled-coil region" evidence="2">
    <location>
        <begin position="377"/>
        <end position="404"/>
    </location>
</feature>
<evidence type="ECO:0000259" key="4">
    <source>
        <dbReference type="Pfam" id="PF25239"/>
    </source>
</evidence>
<comment type="caution">
    <text evidence="5">The sequence shown here is derived from an EMBL/GenBank/DDBJ whole genome shotgun (WGS) entry which is preliminary data.</text>
</comment>
<evidence type="ECO:0000313" key="6">
    <source>
        <dbReference type="Proteomes" id="UP001620626"/>
    </source>
</evidence>
<feature type="region of interest" description="Disordered" evidence="3">
    <location>
        <begin position="444"/>
        <end position="484"/>
    </location>
</feature>
<sequence>MSVGMALPNRPPYLPDNWDNDVEMSGLMSFLKARHVNPTNYDRVIEFWKRVISDYCRHQKNCIFSLDELKLKFKRGTQLPSPLPTVVMEMQNAGLVQSKEELEKQNQGWLQWSISLFKPNSWLPGLANPTDAGKRHPFELVHIPTLKQQAKELLRFYRNHFEMFADCSDVVDYNDLREQTAHLMDERCFELVINELARMGEVSMGSSKSGDRVLKFKDQSSKGPARFTETDANVHDLKRTMQRLDLDIKNAEKREQSLKEEARVALGRKDKKGALNIMRKVARVRKDIQDKDVQYQRLLAMLEQLAASKQTKEIIDVYKQGSNAFRETMARQGLTPDKVDLTMDGVLETMQDYQDVEEALREGFKHLPLAGGESVDEAELESELNELIREEEGAKALEEAEERRTAERAKAVGVPVAVPAAIAEENNRIRVGKRVLDLGDLLPEVPKGGPSAGTVASASSSSSSAVGSALVENGGATSSSSLEERWKRLRMHAAT</sequence>
<evidence type="ECO:0000313" key="5">
    <source>
        <dbReference type="EMBL" id="KAL3068530.1"/>
    </source>
</evidence>
<reference evidence="5 6" key="1">
    <citation type="submission" date="2024-10" db="EMBL/GenBank/DDBJ databases">
        <authorList>
            <person name="Kim D."/>
        </authorList>
    </citation>
    <scope>NUCLEOTIDE SEQUENCE [LARGE SCALE GENOMIC DNA]</scope>
    <source>
        <strain evidence="5">BH-2024</strain>
    </source>
</reference>
<gene>
    <name evidence="5" type="ORF">niasHT_030821</name>
</gene>
<dbReference type="PANTHER" id="PTHR22761:SF46">
    <property type="entry name" value="CHARGED MULTIVESICULAR BODY PROTEIN 7"/>
    <property type="match status" value="1"/>
</dbReference>
<accession>A0ABD2HUU2</accession>
<dbReference type="PANTHER" id="PTHR22761">
    <property type="entry name" value="CHARGED MULTIVESICULAR BODY PROTEIN"/>
    <property type="match status" value="1"/>
</dbReference>
<dbReference type="Pfam" id="PF03357">
    <property type="entry name" value="Snf7"/>
    <property type="match status" value="1"/>
</dbReference>
<comment type="similarity">
    <text evidence="1">Belongs to the SNF7 family.</text>
</comment>
<dbReference type="InterPro" id="IPR057471">
    <property type="entry name" value="CHMP7_WHD"/>
</dbReference>
<evidence type="ECO:0000256" key="2">
    <source>
        <dbReference type="SAM" id="Coils"/>
    </source>
</evidence>
<feature type="compositionally biased region" description="Low complexity" evidence="3">
    <location>
        <begin position="452"/>
        <end position="469"/>
    </location>
</feature>
<name>A0ABD2HUU2_9BILA</name>
<evidence type="ECO:0000256" key="3">
    <source>
        <dbReference type="SAM" id="MobiDB-lite"/>
    </source>
</evidence>
<dbReference type="EMBL" id="JBICBT010001408">
    <property type="protein sequence ID" value="KAL3068530.1"/>
    <property type="molecule type" value="Genomic_DNA"/>
</dbReference>